<name>A0A9N8VBK3_9GLOM</name>
<evidence type="ECO:0000313" key="2">
    <source>
        <dbReference type="Proteomes" id="UP000789706"/>
    </source>
</evidence>
<keyword evidence="2" id="KW-1185">Reference proteome</keyword>
<proteinExistence type="predicted"/>
<dbReference type="EMBL" id="CAJVPK010000082">
    <property type="protein sequence ID" value="CAG8444903.1"/>
    <property type="molecule type" value="Genomic_DNA"/>
</dbReference>
<dbReference type="Proteomes" id="UP000789706">
    <property type="component" value="Unassembled WGS sequence"/>
</dbReference>
<protein>
    <submittedName>
        <fullName evidence="1">388_t:CDS:1</fullName>
    </submittedName>
</protein>
<reference evidence="1" key="1">
    <citation type="submission" date="2021-06" db="EMBL/GenBank/DDBJ databases">
        <authorList>
            <person name="Kallberg Y."/>
            <person name="Tangrot J."/>
            <person name="Rosling A."/>
        </authorList>
    </citation>
    <scope>NUCLEOTIDE SEQUENCE</scope>
    <source>
        <strain evidence="1">AZ414A</strain>
    </source>
</reference>
<dbReference type="AlphaFoldDB" id="A0A9N8VBK3"/>
<evidence type="ECO:0000313" key="1">
    <source>
        <dbReference type="EMBL" id="CAG8444903.1"/>
    </source>
</evidence>
<organism evidence="1 2">
    <name type="scientific">Diversispora eburnea</name>
    <dbReference type="NCBI Taxonomy" id="1213867"/>
    <lineage>
        <taxon>Eukaryota</taxon>
        <taxon>Fungi</taxon>
        <taxon>Fungi incertae sedis</taxon>
        <taxon>Mucoromycota</taxon>
        <taxon>Glomeromycotina</taxon>
        <taxon>Glomeromycetes</taxon>
        <taxon>Diversisporales</taxon>
        <taxon>Diversisporaceae</taxon>
        <taxon>Diversispora</taxon>
    </lineage>
</organism>
<accession>A0A9N8VBK3</accession>
<gene>
    <name evidence="1" type="ORF">DEBURN_LOCUS1725</name>
</gene>
<comment type="caution">
    <text evidence="1">The sequence shown here is derived from an EMBL/GenBank/DDBJ whole genome shotgun (WGS) entry which is preliminary data.</text>
</comment>
<sequence length="102" mass="11609">MEAKRSSASFQSCNLLHSWIRWSLSKLKGLRRRYPTERTHDNATNERPVANFLSPKSTAAFTTSSTLGIGNNDEFPRTLRFQTMFKKAKARIVVFASNCIVI</sequence>